<dbReference type="EMBL" id="BARV01039592">
    <property type="protein sequence ID" value="GAI46992.1"/>
    <property type="molecule type" value="Genomic_DNA"/>
</dbReference>
<sequence length="79" mass="8499">WSHGDLSGNEELVFDVTSWTGSIILDDSLNNLVYTVQVNDASENYVRGSEQSIPVDDNDNPVVPIASLSSESKTGLSLS</sequence>
<feature type="compositionally biased region" description="Polar residues" evidence="1">
    <location>
        <begin position="67"/>
        <end position="79"/>
    </location>
</feature>
<feature type="non-terminal residue" evidence="2">
    <location>
        <position position="1"/>
    </location>
</feature>
<feature type="region of interest" description="Disordered" evidence="1">
    <location>
        <begin position="50"/>
        <end position="79"/>
    </location>
</feature>
<proteinExistence type="predicted"/>
<reference evidence="2" key="1">
    <citation type="journal article" date="2014" name="Front. Microbiol.">
        <title>High frequency of phylogenetically diverse reductive dehalogenase-homologous genes in deep subseafloor sedimentary metagenomes.</title>
        <authorList>
            <person name="Kawai M."/>
            <person name="Futagami T."/>
            <person name="Toyoda A."/>
            <person name="Takaki Y."/>
            <person name="Nishi S."/>
            <person name="Hori S."/>
            <person name="Arai W."/>
            <person name="Tsubouchi T."/>
            <person name="Morono Y."/>
            <person name="Uchiyama I."/>
            <person name="Ito T."/>
            <person name="Fujiyama A."/>
            <person name="Inagaki F."/>
            <person name="Takami H."/>
        </authorList>
    </citation>
    <scope>NUCLEOTIDE SEQUENCE</scope>
    <source>
        <strain evidence="2">Expedition CK06-06</strain>
    </source>
</reference>
<evidence type="ECO:0000256" key="1">
    <source>
        <dbReference type="SAM" id="MobiDB-lite"/>
    </source>
</evidence>
<evidence type="ECO:0008006" key="3">
    <source>
        <dbReference type="Google" id="ProtNLM"/>
    </source>
</evidence>
<evidence type="ECO:0000313" key="2">
    <source>
        <dbReference type="EMBL" id="GAI46992.1"/>
    </source>
</evidence>
<name>X1NSJ0_9ZZZZ</name>
<gene>
    <name evidence="2" type="ORF">S06H3_60640</name>
</gene>
<accession>X1NSJ0</accession>
<comment type="caution">
    <text evidence="2">The sequence shown here is derived from an EMBL/GenBank/DDBJ whole genome shotgun (WGS) entry which is preliminary data.</text>
</comment>
<dbReference type="AlphaFoldDB" id="X1NSJ0"/>
<protein>
    <recommendedName>
        <fullName evidence="3">Cadherin domain-containing protein</fullName>
    </recommendedName>
</protein>
<organism evidence="2">
    <name type="scientific">marine sediment metagenome</name>
    <dbReference type="NCBI Taxonomy" id="412755"/>
    <lineage>
        <taxon>unclassified sequences</taxon>
        <taxon>metagenomes</taxon>
        <taxon>ecological metagenomes</taxon>
    </lineage>
</organism>